<dbReference type="Proteomes" id="UP000013243">
    <property type="component" value="Chromosome"/>
</dbReference>
<name>A0A1B0ZYG0_9RHOB</name>
<dbReference type="GeneID" id="28248411"/>
<dbReference type="SMART" id="SM00855">
    <property type="entry name" value="PGAM"/>
    <property type="match status" value="1"/>
</dbReference>
<organism evidence="1 2">
    <name type="scientific">Tritonibacter mobilis F1926</name>
    <dbReference type="NCBI Taxonomy" id="1265309"/>
    <lineage>
        <taxon>Bacteria</taxon>
        <taxon>Pseudomonadati</taxon>
        <taxon>Pseudomonadota</taxon>
        <taxon>Alphaproteobacteria</taxon>
        <taxon>Rhodobacterales</taxon>
        <taxon>Paracoccaceae</taxon>
        <taxon>Tritonibacter</taxon>
    </lineage>
</organism>
<dbReference type="EMBL" id="CP015230">
    <property type="protein sequence ID" value="ANP39374.1"/>
    <property type="molecule type" value="Genomic_DNA"/>
</dbReference>
<dbReference type="InterPro" id="IPR029033">
    <property type="entry name" value="His_PPase_superfam"/>
</dbReference>
<dbReference type="SUPFAM" id="SSF53254">
    <property type="entry name" value="Phosphoglycerate mutase-like"/>
    <property type="match status" value="1"/>
</dbReference>
<dbReference type="KEGG" id="rmb:K529_001225"/>
<dbReference type="PANTHER" id="PTHR47623:SF1">
    <property type="entry name" value="OS09G0287300 PROTEIN"/>
    <property type="match status" value="1"/>
</dbReference>
<accession>A0A1B0ZYG0</accession>
<sequence length="165" mass="18582">MTCTLYLTRHAKSAWNTDAPSDHARPLNKRGRRSAAALGAWVREQEVQPLQVLSSSSQRTRETYDLMELTAPASFTERLYHATPEIIHDVLHEATQPQVLLLGHNPGLMEFAHEIVKHPPPHSRFDDYPTGATLIVEFDIAHWAEMQPASGKVIDFVVPRELLGE</sequence>
<evidence type="ECO:0000313" key="2">
    <source>
        <dbReference type="Proteomes" id="UP000013243"/>
    </source>
</evidence>
<gene>
    <name evidence="1" type="ORF">K529_001225</name>
</gene>
<protein>
    <submittedName>
        <fullName evidence="1">Phosphoglycerate mutase</fullName>
    </submittedName>
</protein>
<dbReference type="RefSeq" id="WP_005633197.1">
    <property type="nucleotide sequence ID" value="NZ_CP015230.1"/>
</dbReference>
<evidence type="ECO:0000313" key="1">
    <source>
        <dbReference type="EMBL" id="ANP39374.1"/>
    </source>
</evidence>
<dbReference type="OrthoDB" id="9810154at2"/>
<dbReference type="Gene3D" id="3.40.50.1240">
    <property type="entry name" value="Phosphoglycerate mutase-like"/>
    <property type="match status" value="1"/>
</dbReference>
<dbReference type="PANTHER" id="PTHR47623">
    <property type="entry name" value="OS09G0287300 PROTEIN"/>
    <property type="match status" value="1"/>
</dbReference>
<reference evidence="1 2" key="1">
    <citation type="journal article" date="2016" name="ISME J.">
        <title>Global occurrence and heterogeneity of the Roseobacter-clade species Ruegeria mobilis.</title>
        <authorList>
            <person name="Sonnenschein E."/>
            <person name="Gram L."/>
        </authorList>
    </citation>
    <scope>NUCLEOTIDE SEQUENCE [LARGE SCALE GENOMIC DNA]</scope>
    <source>
        <strain evidence="1 2">F1926</strain>
    </source>
</reference>
<dbReference type="STRING" id="1265309.K529_001225"/>
<dbReference type="AlphaFoldDB" id="A0A1B0ZYG0"/>
<dbReference type="Pfam" id="PF00300">
    <property type="entry name" value="His_Phos_1"/>
    <property type="match status" value="1"/>
</dbReference>
<dbReference type="CDD" id="cd07067">
    <property type="entry name" value="HP_PGM_like"/>
    <property type="match status" value="1"/>
</dbReference>
<dbReference type="InterPro" id="IPR013078">
    <property type="entry name" value="His_Pase_superF_clade-1"/>
</dbReference>
<proteinExistence type="predicted"/>